<name>A0ABQ9YIE7_9EUKA</name>
<dbReference type="Gene3D" id="3.80.10.10">
    <property type="entry name" value="Ribonuclease Inhibitor"/>
    <property type="match status" value="1"/>
</dbReference>
<keyword evidence="1" id="KW-0433">Leucine-rich repeat</keyword>
<keyword evidence="6" id="KW-1185">Reference proteome</keyword>
<dbReference type="InterPro" id="IPR001611">
    <property type="entry name" value="Leu-rich_rpt"/>
</dbReference>
<dbReference type="InterPro" id="IPR032675">
    <property type="entry name" value="LRR_dom_sf"/>
</dbReference>
<evidence type="ECO:0000313" key="5">
    <source>
        <dbReference type="EMBL" id="KAK2963425.1"/>
    </source>
</evidence>
<sequence>MTFSKLIDTFQAIFDLSNCRQLTKLSLQNNPVTQLPNYRFHIIAICPTLVELDSLKVTEEEKDLCNEVLTQEAKSLAIMIGNDFLIRKVEKLIIQCHLQYDLVNLFRNPEYSLLSHSGPPPFPANATSTSLINNSSEWFEYYTNDEKEFERMTLENHLYAEIQRAWKLRWPRGLEVRSSSNGRSLRESSTFRSTSQHIPSFKAWEIAQSDVLLAQQNALTQLLVELDQSVEELNEAKGDRRARLDFTVQHSDMGRFEEIENERQKRFAQQIQQTDTSQEEVEEEEFDEDQYDQSNKSEEMVDANEDAPEKEFTTPPKHMSTPRRQTKTKTARETTSEKQPKRKHSPTQSHRPHENAKQGSVPTKEHTKERDQPTSPRSKTSAKNEIERLADIVRSNEELISILQTDKEELRQTIERAKSDAEIAQKERDSMEQRLAEAEQLAHTFEQEVRRLEMDKAKLKEKKSKAKRAQHESRQLLETLQNERDTVTQQFSELQLQHLSREESQRMLERTISQYEQDKESLEAERKRIEQELKELQKQAEGDNEMIGLMQVEKMRHLDSIAHLEEQLADFGEKEKELSQTKRALGGREEELRQIQSELEKKQQKLAEWERLMDETSQAAEKTVQQLDEVEREKKRLEEQMRSTADEQTHRIATLEGELKQEKSDRSRIEAELTALKETEERERQQVEHLEAEKKELELEVEELKELRTELSHAKNSNTQTQTLVTELKETERTLRLTIDTLESKQNTLQQTNKEQQTEIERLTTQLGQAEQEKTQTKQDLTHTQHKLQSSERTSQLLLKLVTHQRSRMIVSGAFWIWRTQTLKHENEIIRTSHFKTMEDLSARPTSQRPLTPSAEQPLFPLTPHSPSLPFVPTFPPQTSTPSVSHDVIQLLQKTTAEVAQLKSENQNLLTSLEDAQQQLSAAQNDLILFENEREDMETERRMAEDEVQAAEERMEKERMGWILTRRELESRVAELEEQLQSEEEEQQRQQIAEKTQQINSIDAVRSLNEVVADLRQTLHEKEEGISIQNEQLKEKDATIAVLETSVSAAEMTRKLLEEEIRKMRSELLVLTEKTNSMEDNEARAVRHLAERDNTLNVLSTQLDVLHTGFNTSIRMTKNEPSSPVQTRRTRDSSNPLSMNQTGTLNQPTPTHRTSRTRFAEPNTALDDTLQRTQARTDSLPSAVQQRPSSPPFTDFSQTFQSAHTPSSFHIRSEPRRETSAPLSERFQRIATRVLSDKGQDNTQTPSSTTGNLQSSRKTHQNSLRYAPVSSFSQNRPFIASVQSPNVTLANIHNSTDILSSRIDSLLKSRSG</sequence>
<keyword evidence="2" id="KW-0677">Repeat</keyword>
<feature type="compositionally biased region" description="Polar residues" evidence="4">
    <location>
        <begin position="1114"/>
        <end position="1152"/>
    </location>
</feature>
<proteinExistence type="predicted"/>
<feature type="compositionally biased region" description="Basic and acidic residues" evidence="4">
    <location>
        <begin position="771"/>
        <end position="783"/>
    </location>
</feature>
<dbReference type="Proteomes" id="UP001281761">
    <property type="component" value="Unassembled WGS sequence"/>
</dbReference>
<dbReference type="PANTHER" id="PTHR15454:SF56">
    <property type="entry name" value="PROTEIN PHOSPHATASE 1 REGULATORY SUBUNIT 7-RELATED"/>
    <property type="match status" value="1"/>
</dbReference>
<organism evidence="5 6">
    <name type="scientific">Blattamonas nauphoetae</name>
    <dbReference type="NCBI Taxonomy" id="2049346"/>
    <lineage>
        <taxon>Eukaryota</taxon>
        <taxon>Metamonada</taxon>
        <taxon>Preaxostyla</taxon>
        <taxon>Oxymonadida</taxon>
        <taxon>Blattamonas</taxon>
    </lineage>
</organism>
<comment type="caution">
    <text evidence="5">The sequence shown here is derived from an EMBL/GenBank/DDBJ whole genome shotgun (WGS) entry which is preliminary data.</text>
</comment>
<accession>A0ABQ9YIE7</accession>
<feature type="compositionally biased region" description="Basic and acidic residues" evidence="4">
    <location>
        <begin position="469"/>
        <end position="484"/>
    </location>
</feature>
<dbReference type="PROSITE" id="PS51450">
    <property type="entry name" value="LRR"/>
    <property type="match status" value="1"/>
</dbReference>
<feature type="compositionally biased region" description="Polar residues" evidence="4">
    <location>
        <begin position="1171"/>
        <end position="1188"/>
    </location>
</feature>
<evidence type="ECO:0000256" key="3">
    <source>
        <dbReference type="SAM" id="Coils"/>
    </source>
</evidence>
<feature type="compositionally biased region" description="Basic and acidic residues" evidence="4">
    <location>
        <begin position="363"/>
        <end position="372"/>
    </location>
</feature>
<evidence type="ECO:0000256" key="4">
    <source>
        <dbReference type="SAM" id="MobiDB-lite"/>
    </source>
</evidence>
<keyword evidence="3" id="KW-0175">Coiled coil</keyword>
<dbReference type="EMBL" id="JARBJD010000006">
    <property type="protein sequence ID" value="KAK2963425.1"/>
    <property type="molecule type" value="Genomic_DNA"/>
</dbReference>
<dbReference type="SUPFAM" id="SSF52058">
    <property type="entry name" value="L domain-like"/>
    <property type="match status" value="1"/>
</dbReference>
<feature type="region of interest" description="Disordered" evidence="4">
    <location>
        <begin position="1114"/>
        <end position="1262"/>
    </location>
</feature>
<feature type="region of interest" description="Disordered" evidence="4">
    <location>
        <begin position="769"/>
        <end position="789"/>
    </location>
</feature>
<feature type="compositionally biased region" description="Polar residues" evidence="4">
    <location>
        <begin position="1241"/>
        <end position="1262"/>
    </location>
</feature>
<feature type="compositionally biased region" description="Basic and acidic residues" evidence="4">
    <location>
        <begin position="330"/>
        <end position="339"/>
    </location>
</feature>
<reference evidence="5 6" key="1">
    <citation type="journal article" date="2022" name="bioRxiv">
        <title>Genomics of Preaxostyla Flagellates Illuminates Evolutionary Transitions and the Path Towards Mitochondrial Loss.</title>
        <authorList>
            <person name="Novak L.V.F."/>
            <person name="Treitli S.C."/>
            <person name="Pyrih J."/>
            <person name="Halakuc P."/>
            <person name="Pipaliya S.V."/>
            <person name="Vacek V."/>
            <person name="Brzon O."/>
            <person name="Soukal P."/>
            <person name="Eme L."/>
            <person name="Dacks J.B."/>
            <person name="Karnkowska A."/>
            <person name="Elias M."/>
            <person name="Hampl V."/>
        </authorList>
    </citation>
    <scope>NUCLEOTIDE SEQUENCE [LARGE SCALE GENOMIC DNA]</scope>
    <source>
        <strain evidence="5">NAU3</strain>
        <tissue evidence="5">Gut</tissue>
    </source>
</reference>
<feature type="region of interest" description="Disordered" evidence="4">
    <location>
        <begin position="458"/>
        <end position="484"/>
    </location>
</feature>
<feature type="compositionally biased region" description="Polar residues" evidence="4">
    <location>
        <begin position="1195"/>
        <end position="1210"/>
    </location>
</feature>
<evidence type="ECO:0000313" key="6">
    <source>
        <dbReference type="Proteomes" id="UP001281761"/>
    </source>
</evidence>
<dbReference type="PANTHER" id="PTHR15454">
    <property type="entry name" value="NISCHARIN RELATED"/>
    <property type="match status" value="1"/>
</dbReference>
<feature type="coiled-coil region" evidence="3">
    <location>
        <begin position="892"/>
        <end position="1074"/>
    </location>
</feature>
<feature type="compositionally biased region" description="Acidic residues" evidence="4">
    <location>
        <begin position="277"/>
        <end position="291"/>
    </location>
</feature>
<evidence type="ECO:0000256" key="2">
    <source>
        <dbReference type="ARBA" id="ARBA00022737"/>
    </source>
</evidence>
<feature type="compositionally biased region" description="Basic residues" evidence="4">
    <location>
        <begin position="459"/>
        <end position="468"/>
    </location>
</feature>
<feature type="compositionally biased region" description="Basic residues" evidence="4">
    <location>
        <begin position="320"/>
        <end position="329"/>
    </location>
</feature>
<evidence type="ECO:0000256" key="1">
    <source>
        <dbReference type="ARBA" id="ARBA00022614"/>
    </source>
</evidence>
<protein>
    <submittedName>
        <fullName evidence="5">Uncharacterized protein</fullName>
    </submittedName>
</protein>
<gene>
    <name evidence="5" type="ORF">BLNAU_1466</name>
</gene>
<feature type="region of interest" description="Disordered" evidence="4">
    <location>
        <begin position="261"/>
        <end position="388"/>
    </location>
</feature>